<keyword evidence="1" id="KW-0472">Membrane</keyword>
<dbReference type="EMBL" id="UINC01228111">
    <property type="protein sequence ID" value="SVE59290.1"/>
    <property type="molecule type" value="Genomic_DNA"/>
</dbReference>
<reference evidence="3" key="1">
    <citation type="submission" date="2018-05" db="EMBL/GenBank/DDBJ databases">
        <authorList>
            <person name="Lanie J.A."/>
            <person name="Ng W.-L."/>
            <person name="Kazmierczak K.M."/>
            <person name="Andrzejewski T.M."/>
            <person name="Davidsen T.M."/>
            <person name="Wayne K.J."/>
            <person name="Tettelin H."/>
            <person name="Glass J.I."/>
            <person name="Rusch D."/>
            <person name="Podicherti R."/>
            <person name="Tsui H.-C.T."/>
            <person name="Winkler M.E."/>
        </authorList>
    </citation>
    <scope>NUCLEOTIDE SEQUENCE</scope>
</reference>
<feature type="domain" description="Major facilitator superfamily (MFS) profile" evidence="2">
    <location>
        <begin position="20"/>
        <end position="179"/>
    </location>
</feature>
<feature type="transmembrane region" description="Helical" evidence="1">
    <location>
        <begin position="55"/>
        <end position="78"/>
    </location>
</feature>
<sequence>MRNEPKSPKRPRIFYGWYIVAASFTSNVFVSGTYWQGFQLFFLPILREFGWSRAALSGAFSLRQVETGVFAPVLGFIVDRFGPRRVIMVSGFVLGLGMILVAQSFSIWSFYLFFMVAAIGASGTSHSIGWAVAIAKWFRRRRGIALGIGMSGPVMTGIVLIVLAYCVKHYEWRATLVGA</sequence>
<feature type="transmembrane region" description="Helical" evidence="1">
    <location>
        <begin position="12"/>
        <end position="35"/>
    </location>
</feature>
<dbReference type="InterPro" id="IPR020846">
    <property type="entry name" value="MFS_dom"/>
</dbReference>
<gene>
    <name evidence="3" type="ORF">METZ01_LOCUS512144</name>
</gene>
<dbReference type="PROSITE" id="PS50850">
    <property type="entry name" value="MFS"/>
    <property type="match status" value="1"/>
</dbReference>
<organism evidence="3">
    <name type="scientific">marine metagenome</name>
    <dbReference type="NCBI Taxonomy" id="408172"/>
    <lineage>
        <taxon>unclassified sequences</taxon>
        <taxon>metagenomes</taxon>
        <taxon>ecological metagenomes</taxon>
    </lineage>
</organism>
<evidence type="ECO:0000259" key="2">
    <source>
        <dbReference type="PROSITE" id="PS50850"/>
    </source>
</evidence>
<feature type="transmembrane region" description="Helical" evidence="1">
    <location>
        <begin position="85"/>
        <end position="105"/>
    </location>
</feature>
<dbReference type="Gene3D" id="1.20.1250.20">
    <property type="entry name" value="MFS general substrate transporter like domains"/>
    <property type="match status" value="1"/>
</dbReference>
<evidence type="ECO:0000313" key="3">
    <source>
        <dbReference type="EMBL" id="SVE59290.1"/>
    </source>
</evidence>
<accession>A0A383ESJ9</accession>
<dbReference type="InterPro" id="IPR050327">
    <property type="entry name" value="Proton-linked_MCT"/>
</dbReference>
<protein>
    <recommendedName>
        <fullName evidence="2">Major facilitator superfamily (MFS) profile domain-containing protein</fullName>
    </recommendedName>
</protein>
<feature type="transmembrane region" description="Helical" evidence="1">
    <location>
        <begin position="111"/>
        <end position="132"/>
    </location>
</feature>
<dbReference type="InterPro" id="IPR011701">
    <property type="entry name" value="MFS"/>
</dbReference>
<dbReference type="Pfam" id="PF07690">
    <property type="entry name" value="MFS_1"/>
    <property type="match status" value="1"/>
</dbReference>
<dbReference type="GO" id="GO:0022857">
    <property type="term" value="F:transmembrane transporter activity"/>
    <property type="evidence" value="ECO:0007669"/>
    <property type="project" value="InterPro"/>
</dbReference>
<dbReference type="SUPFAM" id="SSF103473">
    <property type="entry name" value="MFS general substrate transporter"/>
    <property type="match status" value="1"/>
</dbReference>
<dbReference type="PANTHER" id="PTHR11360:SF284">
    <property type="entry name" value="EG:103B4.3 PROTEIN-RELATED"/>
    <property type="match status" value="1"/>
</dbReference>
<dbReference type="InterPro" id="IPR036259">
    <property type="entry name" value="MFS_trans_sf"/>
</dbReference>
<dbReference type="PANTHER" id="PTHR11360">
    <property type="entry name" value="MONOCARBOXYLATE TRANSPORTER"/>
    <property type="match status" value="1"/>
</dbReference>
<feature type="non-terminal residue" evidence="3">
    <location>
        <position position="179"/>
    </location>
</feature>
<feature type="transmembrane region" description="Helical" evidence="1">
    <location>
        <begin position="144"/>
        <end position="165"/>
    </location>
</feature>
<keyword evidence="1" id="KW-1133">Transmembrane helix</keyword>
<keyword evidence="1" id="KW-0812">Transmembrane</keyword>
<dbReference type="AlphaFoldDB" id="A0A383ESJ9"/>
<evidence type="ECO:0000256" key="1">
    <source>
        <dbReference type="SAM" id="Phobius"/>
    </source>
</evidence>
<name>A0A383ESJ9_9ZZZZ</name>
<proteinExistence type="predicted"/>